<name>A0A9X6RK28_HYPEX</name>
<proteinExistence type="predicted"/>
<organism evidence="2 3">
    <name type="scientific">Hypsibius exemplaris</name>
    <name type="common">Freshwater tardigrade</name>
    <dbReference type="NCBI Taxonomy" id="2072580"/>
    <lineage>
        <taxon>Eukaryota</taxon>
        <taxon>Metazoa</taxon>
        <taxon>Ecdysozoa</taxon>
        <taxon>Tardigrada</taxon>
        <taxon>Eutardigrada</taxon>
        <taxon>Parachela</taxon>
        <taxon>Hypsibioidea</taxon>
        <taxon>Hypsibiidae</taxon>
        <taxon>Hypsibius</taxon>
    </lineage>
</organism>
<feature type="compositionally biased region" description="Acidic residues" evidence="1">
    <location>
        <begin position="254"/>
        <end position="275"/>
    </location>
</feature>
<dbReference type="Proteomes" id="UP000192578">
    <property type="component" value="Unassembled WGS sequence"/>
</dbReference>
<accession>A0A9X6RK28</accession>
<dbReference type="AlphaFoldDB" id="A0A9X6RK28"/>
<sequence>MPARRRSRKCACAMRLFKYYLMHTLRDDQYLQTIANAERRISSAMEYLYILALFGISSALAFDQQNCRGSHVECGPSGGPVIQQLLQLFLAELSDPNKFDGGISLITTCKRIQAHTKCMWDYEKRCSNSLSSALNNITKTDLLMADLCDVPNLTEKAIVLTQCIRMAGGNDQDVCNLQTLKAIQTIFVDVLSNLKSTKRSTDNTNSRFCCFFQNMAACYRPIFQEKCTGPLMVTLVDEMREYDPVVVSDKDTLTDEVENVDAEDSEPTGGDEEPTEAGSCDVMKCVTFMKEVSSLANELDTFQLQRQIGGEIGPVPLNRNLAKSFCKKVQSFATCYANYFTNCMPLNIPYVQTLLKNIIAASEACDRPDFYDSLEIILSCQAQGPGIDRCQARVQQIQLVMIELQSSPSVFASLMTDGMRGLRRMICCGIQELMDCYDEVSIFTCPSSAVFDLRLSFKVSFMDIFQCQSDVMDTCPDSVFAEWKALSGGAGNGNEYRHSRSSEL</sequence>
<keyword evidence="3" id="KW-1185">Reference proteome</keyword>
<comment type="caution">
    <text evidence="2">The sequence shown here is derived from an EMBL/GenBank/DDBJ whole genome shotgun (WGS) entry which is preliminary data.</text>
</comment>
<feature type="region of interest" description="Disordered" evidence="1">
    <location>
        <begin position="253"/>
        <end position="278"/>
    </location>
</feature>
<dbReference type="EMBL" id="MTYJ01000193">
    <property type="protein sequence ID" value="OWA50467.1"/>
    <property type="molecule type" value="Genomic_DNA"/>
</dbReference>
<evidence type="ECO:0000313" key="2">
    <source>
        <dbReference type="EMBL" id="OWA50467.1"/>
    </source>
</evidence>
<evidence type="ECO:0000256" key="1">
    <source>
        <dbReference type="SAM" id="MobiDB-lite"/>
    </source>
</evidence>
<evidence type="ECO:0000313" key="3">
    <source>
        <dbReference type="Proteomes" id="UP000192578"/>
    </source>
</evidence>
<reference evidence="3" key="1">
    <citation type="submission" date="2017-01" db="EMBL/GenBank/DDBJ databases">
        <title>Comparative genomics of anhydrobiosis in the tardigrade Hypsibius dujardini.</title>
        <authorList>
            <person name="Yoshida Y."/>
            <person name="Koutsovoulos G."/>
            <person name="Laetsch D."/>
            <person name="Stevens L."/>
            <person name="Kumar S."/>
            <person name="Horikawa D."/>
            <person name="Ishino K."/>
            <person name="Komine S."/>
            <person name="Tomita M."/>
            <person name="Blaxter M."/>
            <person name="Arakawa K."/>
        </authorList>
    </citation>
    <scope>NUCLEOTIDE SEQUENCE [LARGE SCALE GENOMIC DNA]</scope>
    <source>
        <strain evidence="3">Z151</strain>
    </source>
</reference>
<protein>
    <submittedName>
        <fullName evidence="2">Uncharacterized protein</fullName>
    </submittedName>
</protein>
<gene>
    <name evidence="2" type="ORF">BV898_14981</name>
</gene>